<dbReference type="Proteomes" id="UP000324907">
    <property type="component" value="Unassembled WGS sequence"/>
</dbReference>
<comment type="caution">
    <text evidence="2">The sequence shown here is derived from an EMBL/GenBank/DDBJ whole genome shotgun (WGS) entry which is preliminary data.</text>
</comment>
<evidence type="ECO:0000256" key="1">
    <source>
        <dbReference type="SAM" id="MobiDB-lite"/>
    </source>
</evidence>
<reference evidence="2 3" key="1">
    <citation type="submission" date="2019-07" db="EMBL/GenBank/DDBJ databases">
        <title>Genomes of Cafeteria roenbergensis.</title>
        <authorList>
            <person name="Fischer M.G."/>
            <person name="Hackl T."/>
            <person name="Roman M."/>
        </authorList>
    </citation>
    <scope>NUCLEOTIDE SEQUENCE [LARGE SCALE GENOMIC DNA]</scope>
    <source>
        <strain evidence="2 3">RCC970-E3</strain>
    </source>
</reference>
<dbReference type="EMBL" id="VLTL01000086">
    <property type="protein sequence ID" value="KAA0162084.1"/>
    <property type="molecule type" value="Genomic_DNA"/>
</dbReference>
<evidence type="ECO:0000313" key="3">
    <source>
        <dbReference type="Proteomes" id="UP000324907"/>
    </source>
</evidence>
<feature type="compositionally biased region" description="Polar residues" evidence="1">
    <location>
        <begin position="281"/>
        <end position="295"/>
    </location>
</feature>
<gene>
    <name evidence="2" type="ORF">FNF28_04830</name>
</gene>
<proteinExistence type="predicted"/>
<dbReference type="AlphaFoldDB" id="A0A5A8DBW1"/>
<evidence type="ECO:0000313" key="2">
    <source>
        <dbReference type="EMBL" id="KAA0162084.1"/>
    </source>
</evidence>
<feature type="region of interest" description="Disordered" evidence="1">
    <location>
        <begin position="273"/>
        <end position="295"/>
    </location>
</feature>
<protein>
    <submittedName>
        <fullName evidence="2">Uncharacterized protein</fullName>
    </submittedName>
</protein>
<organism evidence="2 3">
    <name type="scientific">Cafeteria roenbergensis</name>
    <name type="common">Marine flagellate</name>
    <dbReference type="NCBI Taxonomy" id="33653"/>
    <lineage>
        <taxon>Eukaryota</taxon>
        <taxon>Sar</taxon>
        <taxon>Stramenopiles</taxon>
        <taxon>Bigyra</taxon>
        <taxon>Opalozoa</taxon>
        <taxon>Bicosoecida</taxon>
        <taxon>Cafeteriaceae</taxon>
        <taxon>Cafeteria</taxon>
    </lineage>
</organism>
<sequence length="295" mass="31685">MLESMRKTGELFADYRVVVMESDSDDGSAALLAAWQQQDPGRVTVISRRMFGEGVRDRSDRTVALAAMRNMLASVIYGMGSVREGPRCPPPRPGNASWAYEWDVAAAYGQQAASGFVWDWAALRLRGLDYGNHIEARSGSKWYPALKRRLRAPGLPWMPVRCAFGGLAVFRAAALATGQWSGDSSANGCEHAGLCTSMAMHGFRRVFVVPTMVQLYDLRGGGGSWLGRLANASANTARSRPKGWAKGGGLRVQTGDSEFLSVPAGERVRIPVPPAVVPKASTKTPASEQASAGQP</sequence>
<accession>A0A5A8DBW1</accession>
<name>A0A5A8DBW1_CAFRO</name>